<dbReference type="EMBL" id="DVNH01000049">
    <property type="protein sequence ID" value="HIU52246.1"/>
    <property type="molecule type" value="Genomic_DNA"/>
</dbReference>
<reference evidence="1" key="1">
    <citation type="submission" date="2020-10" db="EMBL/GenBank/DDBJ databases">
        <authorList>
            <person name="Gilroy R."/>
        </authorList>
    </citation>
    <scope>NUCLEOTIDE SEQUENCE</scope>
    <source>
        <strain evidence="1">CHK195-15760</strain>
    </source>
</reference>
<dbReference type="AlphaFoldDB" id="A0A9D1M230"/>
<dbReference type="Gene3D" id="3.30.1240.10">
    <property type="match status" value="1"/>
</dbReference>
<protein>
    <submittedName>
        <fullName evidence="1">HAD family phosphatase</fullName>
    </submittedName>
</protein>
<dbReference type="GO" id="GO:0016791">
    <property type="term" value="F:phosphatase activity"/>
    <property type="evidence" value="ECO:0007669"/>
    <property type="project" value="TreeGrafter"/>
</dbReference>
<dbReference type="CDD" id="cd07516">
    <property type="entry name" value="HAD_Pase"/>
    <property type="match status" value="1"/>
</dbReference>
<comment type="caution">
    <text evidence="1">The sequence shown here is derived from an EMBL/GenBank/DDBJ whole genome shotgun (WGS) entry which is preliminary data.</text>
</comment>
<proteinExistence type="predicted"/>
<dbReference type="NCBIfam" id="TIGR00099">
    <property type="entry name" value="Cof-subfamily"/>
    <property type="match status" value="1"/>
</dbReference>
<dbReference type="GO" id="GO:0000287">
    <property type="term" value="F:magnesium ion binding"/>
    <property type="evidence" value="ECO:0007669"/>
    <property type="project" value="TreeGrafter"/>
</dbReference>
<reference evidence="1" key="2">
    <citation type="journal article" date="2021" name="PeerJ">
        <title>Extensive microbial diversity within the chicken gut microbiome revealed by metagenomics and culture.</title>
        <authorList>
            <person name="Gilroy R."/>
            <person name="Ravi A."/>
            <person name="Getino M."/>
            <person name="Pursley I."/>
            <person name="Horton D.L."/>
            <person name="Alikhan N.F."/>
            <person name="Baker D."/>
            <person name="Gharbi K."/>
            <person name="Hall N."/>
            <person name="Watson M."/>
            <person name="Adriaenssens E.M."/>
            <person name="Foster-Nyarko E."/>
            <person name="Jarju S."/>
            <person name="Secka A."/>
            <person name="Antonio M."/>
            <person name="Oren A."/>
            <person name="Chaudhuri R.R."/>
            <person name="La Ragione R."/>
            <person name="Hildebrand F."/>
            <person name="Pallen M.J."/>
        </authorList>
    </citation>
    <scope>NUCLEOTIDE SEQUENCE</scope>
    <source>
        <strain evidence="1">CHK195-15760</strain>
    </source>
</reference>
<dbReference type="InterPro" id="IPR023214">
    <property type="entry name" value="HAD_sf"/>
</dbReference>
<sequence>MIKAVFIDIDETLTNSQREITKETRDEIKRCVEKGIKIILASGRSRKEAMDFQEQIGTSPYIISSNGASCYDAIKAKEIYNESLKKEVVKELLEYSKRNRYKLKLNYKDKLVLNEASFPDEKDKVKTIEELEKIIEEEDIVQCVVADSDIEKMKKFKMFLEENFYDIKIVNESKKLKNPELKPSKSYYCDIASANVSKGRAVLAVCKYLNLEKEEIVTIGDGENDVSMFETTPNSVAMGNALESIKKQAKYLTATNDENGVAEVLKKL</sequence>
<dbReference type="PANTHER" id="PTHR10000:SF8">
    <property type="entry name" value="HAD SUPERFAMILY HYDROLASE-LIKE, TYPE 3"/>
    <property type="match status" value="1"/>
</dbReference>
<dbReference type="Gene3D" id="3.40.50.1000">
    <property type="entry name" value="HAD superfamily/HAD-like"/>
    <property type="match status" value="1"/>
</dbReference>
<dbReference type="NCBIfam" id="TIGR01484">
    <property type="entry name" value="HAD-SF-IIB"/>
    <property type="match status" value="1"/>
</dbReference>
<name>A0A9D1M230_9FIRM</name>
<dbReference type="InterPro" id="IPR000150">
    <property type="entry name" value="Cof"/>
</dbReference>
<dbReference type="Proteomes" id="UP000824093">
    <property type="component" value="Unassembled WGS sequence"/>
</dbReference>
<accession>A0A9D1M230</accession>
<dbReference type="SFLD" id="SFLDG01140">
    <property type="entry name" value="C2.B:_Phosphomannomutase_and_P"/>
    <property type="match status" value="1"/>
</dbReference>
<dbReference type="SFLD" id="SFLDS00003">
    <property type="entry name" value="Haloacid_Dehalogenase"/>
    <property type="match status" value="1"/>
</dbReference>
<gene>
    <name evidence="1" type="ORF">IAB70_06520</name>
</gene>
<dbReference type="SUPFAM" id="SSF56784">
    <property type="entry name" value="HAD-like"/>
    <property type="match status" value="1"/>
</dbReference>
<evidence type="ECO:0000313" key="1">
    <source>
        <dbReference type="EMBL" id="HIU52246.1"/>
    </source>
</evidence>
<dbReference type="PANTHER" id="PTHR10000">
    <property type="entry name" value="PHOSPHOSERINE PHOSPHATASE"/>
    <property type="match status" value="1"/>
</dbReference>
<organism evidence="1 2">
    <name type="scientific">Candidatus Merdicola faecigallinarum</name>
    <dbReference type="NCBI Taxonomy" id="2840862"/>
    <lineage>
        <taxon>Bacteria</taxon>
        <taxon>Bacillati</taxon>
        <taxon>Bacillota</taxon>
        <taxon>Clostridia</taxon>
        <taxon>Candidatus Merdicola</taxon>
    </lineage>
</organism>
<evidence type="ECO:0000313" key="2">
    <source>
        <dbReference type="Proteomes" id="UP000824093"/>
    </source>
</evidence>
<dbReference type="InterPro" id="IPR006379">
    <property type="entry name" value="HAD-SF_hydro_IIB"/>
</dbReference>
<dbReference type="InterPro" id="IPR036412">
    <property type="entry name" value="HAD-like_sf"/>
</dbReference>
<dbReference type="GO" id="GO:0005829">
    <property type="term" value="C:cytosol"/>
    <property type="evidence" value="ECO:0007669"/>
    <property type="project" value="TreeGrafter"/>
</dbReference>
<dbReference type="Pfam" id="PF08282">
    <property type="entry name" value="Hydrolase_3"/>
    <property type="match status" value="1"/>
</dbReference>